<evidence type="ECO:0000256" key="1">
    <source>
        <dbReference type="ARBA" id="ARBA00005791"/>
    </source>
</evidence>
<dbReference type="EMBL" id="FPAA01000005">
    <property type="protein sequence ID" value="SFS64590.1"/>
    <property type="molecule type" value="Genomic_DNA"/>
</dbReference>
<dbReference type="InterPro" id="IPR036249">
    <property type="entry name" value="Thioredoxin-like_sf"/>
</dbReference>
<evidence type="ECO:0000256" key="5">
    <source>
        <dbReference type="ARBA" id="ARBA00023284"/>
    </source>
</evidence>
<keyword evidence="9" id="KW-1185">Reference proteome</keyword>
<dbReference type="SUPFAM" id="SSF52833">
    <property type="entry name" value="Thioredoxin-like"/>
    <property type="match status" value="1"/>
</dbReference>
<comment type="similarity">
    <text evidence="1">Belongs to the thioredoxin family. DsbA subfamily.</text>
</comment>
<dbReference type="InterPro" id="IPR012336">
    <property type="entry name" value="Thioredoxin-like_fold"/>
</dbReference>
<dbReference type="Proteomes" id="UP000198660">
    <property type="component" value="Unassembled WGS sequence"/>
</dbReference>
<organism evidence="8 9">
    <name type="scientific">Marininema halotolerans</name>
    <dbReference type="NCBI Taxonomy" id="1155944"/>
    <lineage>
        <taxon>Bacteria</taxon>
        <taxon>Bacillati</taxon>
        <taxon>Bacillota</taxon>
        <taxon>Bacilli</taxon>
        <taxon>Bacillales</taxon>
        <taxon>Thermoactinomycetaceae</taxon>
        <taxon>Marininema</taxon>
    </lineage>
</organism>
<reference evidence="9" key="1">
    <citation type="submission" date="2016-10" db="EMBL/GenBank/DDBJ databases">
        <authorList>
            <person name="Varghese N."/>
            <person name="Submissions S."/>
        </authorList>
    </citation>
    <scope>NUCLEOTIDE SEQUENCE [LARGE SCALE GENOMIC DNA]</scope>
    <source>
        <strain evidence="9">DSM 45789</strain>
    </source>
</reference>
<proteinExistence type="inferred from homology"/>
<feature type="domain" description="Thioredoxin-like fold" evidence="7">
    <location>
        <begin position="68"/>
        <end position="239"/>
    </location>
</feature>
<dbReference type="Pfam" id="PF13462">
    <property type="entry name" value="Thioredoxin_4"/>
    <property type="match status" value="1"/>
</dbReference>
<evidence type="ECO:0000256" key="3">
    <source>
        <dbReference type="ARBA" id="ARBA00023002"/>
    </source>
</evidence>
<evidence type="ECO:0000313" key="9">
    <source>
        <dbReference type="Proteomes" id="UP000198660"/>
    </source>
</evidence>
<dbReference type="GO" id="GO:0016491">
    <property type="term" value="F:oxidoreductase activity"/>
    <property type="evidence" value="ECO:0007669"/>
    <property type="project" value="UniProtKB-KW"/>
</dbReference>
<feature type="region of interest" description="Disordered" evidence="6">
    <location>
        <begin position="1"/>
        <end position="23"/>
    </location>
</feature>
<evidence type="ECO:0000256" key="4">
    <source>
        <dbReference type="ARBA" id="ARBA00023157"/>
    </source>
</evidence>
<protein>
    <submittedName>
        <fullName evidence="8">Protein-disulfide isomerase</fullName>
    </submittedName>
</protein>
<dbReference type="PANTHER" id="PTHR13887:SF14">
    <property type="entry name" value="DISULFIDE BOND FORMATION PROTEIN D"/>
    <property type="match status" value="1"/>
</dbReference>
<name>A0A1I6RJ21_9BACL</name>
<sequence>MEKKKSNKNSKKQMAQKRKQQRTRNMRDLTLITGIVLALAIGIFALVQSTSSDADKNRVAASVFHYNEQPVEGNPKAKVKIAEFGDYKCPVCKKFKQEIYPQLKKDFLDTNKAGMYFINNQFIGEDSITAGIAGEAVYAQDKEKFWKFYDAIYDNQGDENQTWATPEYMVEMTKENVPGLDYKQLAKDIKERTYENKVKADKEMADKAGVSAAPAIFINGIPVDNKITFDYPKLKKLIEEEGKRVQ</sequence>
<keyword evidence="2" id="KW-0732">Signal</keyword>
<keyword evidence="5" id="KW-0676">Redox-active center</keyword>
<keyword evidence="3" id="KW-0560">Oxidoreductase</keyword>
<keyword evidence="4" id="KW-1015">Disulfide bond</keyword>
<evidence type="ECO:0000259" key="7">
    <source>
        <dbReference type="Pfam" id="PF13462"/>
    </source>
</evidence>
<evidence type="ECO:0000256" key="6">
    <source>
        <dbReference type="SAM" id="MobiDB-lite"/>
    </source>
</evidence>
<dbReference type="PANTHER" id="PTHR13887">
    <property type="entry name" value="GLUTATHIONE S-TRANSFERASE KAPPA"/>
    <property type="match status" value="1"/>
</dbReference>
<dbReference type="OrthoDB" id="117402at2"/>
<gene>
    <name evidence="8" type="ORF">SAMN05444972_105120</name>
</gene>
<accession>A0A1I6RJ21</accession>
<evidence type="ECO:0000256" key="2">
    <source>
        <dbReference type="ARBA" id="ARBA00022729"/>
    </source>
</evidence>
<dbReference type="Gene3D" id="3.40.30.10">
    <property type="entry name" value="Glutaredoxin"/>
    <property type="match status" value="1"/>
</dbReference>
<keyword evidence="8" id="KW-0413">Isomerase</keyword>
<dbReference type="AlphaFoldDB" id="A0A1I6RJ21"/>
<evidence type="ECO:0000313" key="8">
    <source>
        <dbReference type="EMBL" id="SFS64590.1"/>
    </source>
</evidence>
<dbReference type="GO" id="GO:0016853">
    <property type="term" value="F:isomerase activity"/>
    <property type="evidence" value="ECO:0007669"/>
    <property type="project" value="UniProtKB-KW"/>
</dbReference>
<dbReference type="RefSeq" id="WP_091836384.1">
    <property type="nucleotide sequence ID" value="NZ_FPAA01000005.1"/>
</dbReference>